<keyword evidence="1" id="KW-0472">Membrane</keyword>
<dbReference type="AlphaFoldDB" id="A0A1I7WDP5"/>
<keyword evidence="1" id="KW-0812">Transmembrane</keyword>
<evidence type="ECO:0000313" key="3">
    <source>
        <dbReference type="WBParaSite" id="Hba_02993"/>
    </source>
</evidence>
<organism evidence="2 3">
    <name type="scientific">Heterorhabditis bacteriophora</name>
    <name type="common">Entomopathogenic nematode worm</name>
    <dbReference type="NCBI Taxonomy" id="37862"/>
    <lineage>
        <taxon>Eukaryota</taxon>
        <taxon>Metazoa</taxon>
        <taxon>Ecdysozoa</taxon>
        <taxon>Nematoda</taxon>
        <taxon>Chromadorea</taxon>
        <taxon>Rhabditida</taxon>
        <taxon>Rhabditina</taxon>
        <taxon>Rhabditomorpha</taxon>
        <taxon>Strongyloidea</taxon>
        <taxon>Heterorhabditidae</taxon>
        <taxon>Heterorhabditis</taxon>
    </lineage>
</organism>
<evidence type="ECO:0000313" key="2">
    <source>
        <dbReference type="Proteomes" id="UP000095283"/>
    </source>
</evidence>
<dbReference type="Proteomes" id="UP000095283">
    <property type="component" value="Unplaced"/>
</dbReference>
<keyword evidence="2" id="KW-1185">Reference proteome</keyword>
<feature type="transmembrane region" description="Helical" evidence="1">
    <location>
        <begin position="219"/>
        <end position="245"/>
    </location>
</feature>
<evidence type="ECO:0000256" key="1">
    <source>
        <dbReference type="SAM" id="Phobius"/>
    </source>
</evidence>
<proteinExistence type="predicted"/>
<reference evidence="3" key="1">
    <citation type="submission" date="2016-11" db="UniProtKB">
        <authorList>
            <consortium name="WormBaseParasite"/>
        </authorList>
    </citation>
    <scope>IDENTIFICATION</scope>
</reference>
<protein>
    <submittedName>
        <fullName evidence="3">Glycoprotein nmb</fullName>
    </submittedName>
</protein>
<accession>A0A1I7WDP5</accession>
<sequence length="281" mass="31887">LGWFRRISGGGQEFRENYWWQPGIERDVYWAWATDPIRILVKNGYYQLLPTYLIDSVSTKPCMYCSTNGETANADIIYSVIFLDNCGNSGANTCINAPTSEGVQLLEQTNRPWTYISAASPLIIRESSISLPWLSRVTENKGSTPETGALETATTSKEGSRRVTYPLLIGEIVTKIKRPFLWNVDLKSIFEYLVEGKSGASSRGNSSSTSVNRHCSRSWILVTYFDSPLALIIVVTILLVFCWWLRLLQWLAMLKTSVCLNARSWNNKRGLRFYLLVQELN</sequence>
<dbReference type="WBParaSite" id="Hba_02993">
    <property type="protein sequence ID" value="Hba_02993"/>
    <property type="gene ID" value="Hba_02993"/>
</dbReference>
<name>A0A1I7WDP5_HETBA</name>
<keyword evidence="1" id="KW-1133">Transmembrane helix</keyword>